<feature type="compositionally biased region" description="Polar residues" evidence="1">
    <location>
        <begin position="55"/>
        <end position="68"/>
    </location>
</feature>
<dbReference type="AlphaFoldDB" id="A0AAX4IBX0"/>
<dbReference type="EMBL" id="CP137307">
    <property type="protein sequence ID" value="WQF80856.1"/>
    <property type="molecule type" value="Genomic_DNA"/>
</dbReference>
<evidence type="ECO:0000313" key="3">
    <source>
        <dbReference type="Proteomes" id="UP001322277"/>
    </source>
</evidence>
<reference evidence="3" key="1">
    <citation type="journal article" date="2023" name="bioRxiv">
        <title>Complete genome of the Medicago anthracnose fungus, Colletotrichum destructivum, reveals a mini-chromosome-like region within a core chromosome.</title>
        <authorList>
            <person name="Lapalu N."/>
            <person name="Simon A."/>
            <person name="Lu A."/>
            <person name="Plaumann P.-L."/>
            <person name="Amselem J."/>
            <person name="Pigne S."/>
            <person name="Auger A."/>
            <person name="Koch C."/>
            <person name="Dallery J.-F."/>
            <person name="O'Connell R.J."/>
        </authorList>
    </citation>
    <scope>NUCLEOTIDE SEQUENCE [LARGE SCALE GENOMIC DNA]</scope>
    <source>
        <strain evidence="3">CBS 520.97</strain>
    </source>
</reference>
<sequence length="179" mass="19486">MMPPRHRERFPDTELFPVGKLMDTIQVTSPSRQETISTMSNPQGPQEIGKDYSPSVFSQDTLAGSDANSVHPLLTRNVGGTTTTTTSPLRGTDPQPSASDNFHYVSTRVVKEIPKAKTPSDPKSPLGRLKNLLKPPVVKAVEALPSHEGKSYHVDEQGQIIETTTRRAGTTNNRWAVGG</sequence>
<feature type="region of interest" description="Disordered" evidence="1">
    <location>
        <begin position="28"/>
        <end position="101"/>
    </location>
</feature>
<dbReference type="RefSeq" id="XP_062778080.1">
    <property type="nucleotide sequence ID" value="XM_062922029.1"/>
</dbReference>
<evidence type="ECO:0000313" key="2">
    <source>
        <dbReference type="EMBL" id="WQF80856.1"/>
    </source>
</evidence>
<proteinExistence type="predicted"/>
<feature type="compositionally biased region" description="Polar residues" evidence="1">
    <location>
        <begin position="28"/>
        <end position="44"/>
    </location>
</feature>
<evidence type="ECO:0000256" key="1">
    <source>
        <dbReference type="SAM" id="MobiDB-lite"/>
    </source>
</evidence>
<dbReference type="GeneID" id="87942373"/>
<dbReference type="Proteomes" id="UP001322277">
    <property type="component" value="Chromosome 3"/>
</dbReference>
<dbReference type="KEGG" id="cdet:87942373"/>
<keyword evidence="3" id="KW-1185">Reference proteome</keyword>
<accession>A0AAX4IBX0</accession>
<organism evidence="2 3">
    <name type="scientific">Colletotrichum destructivum</name>
    <dbReference type="NCBI Taxonomy" id="34406"/>
    <lineage>
        <taxon>Eukaryota</taxon>
        <taxon>Fungi</taxon>
        <taxon>Dikarya</taxon>
        <taxon>Ascomycota</taxon>
        <taxon>Pezizomycotina</taxon>
        <taxon>Sordariomycetes</taxon>
        <taxon>Hypocreomycetidae</taxon>
        <taxon>Glomerellales</taxon>
        <taxon>Glomerellaceae</taxon>
        <taxon>Colletotrichum</taxon>
        <taxon>Colletotrichum destructivum species complex</taxon>
    </lineage>
</organism>
<protein>
    <submittedName>
        <fullName evidence="2">Uncharacterized protein</fullName>
    </submittedName>
</protein>
<name>A0AAX4IBX0_9PEZI</name>
<gene>
    <name evidence="2" type="ORF">CDEST_05870</name>
</gene>